<keyword evidence="1" id="KW-0812">Transmembrane</keyword>
<feature type="transmembrane region" description="Helical" evidence="1">
    <location>
        <begin position="94"/>
        <end position="112"/>
    </location>
</feature>
<feature type="transmembrane region" description="Helical" evidence="1">
    <location>
        <begin position="30"/>
        <end position="48"/>
    </location>
</feature>
<dbReference type="EMBL" id="LVYK01000047">
    <property type="protein sequence ID" value="RAS74515.1"/>
    <property type="molecule type" value="Genomic_DNA"/>
</dbReference>
<sequence>MRRYKIYLIGMLIVPWFSIPLLGKRTFKKFFLSSLGINLLAVGESFIAHEKKLFWFHKRLHPNLLGDIPLIFGPFIVGSLWIFKFTYGHFFRYMATNITVDSFFVYIVMDWFKKIGYGSLIRLKKYQFSFIFFIKAVVLYVLQKTIEKKIDISGH</sequence>
<evidence type="ECO:0000256" key="1">
    <source>
        <dbReference type="SAM" id="Phobius"/>
    </source>
</evidence>
<feature type="transmembrane region" description="Helical" evidence="1">
    <location>
        <begin position="68"/>
        <end position="87"/>
    </location>
</feature>
<evidence type="ECO:0000313" key="2">
    <source>
        <dbReference type="EMBL" id="RAS74515.1"/>
    </source>
</evidence>
<protein>
    <submittedName>
        <fullName evidence="2">Uncharacterized protein</fullName>
    </submittedName>
</protein>
<feature type="transmembrane region" description="Helical" evidence="1">
    <location>
        <begin position="6"/>
        <end position="23"/>
    </location>
</feature>
<dbReference type="AlphaFoldDB" id="A0AAX1Q683"/>
<feature type="transmembrane region" description="Helical" evidence="1">
    <location>
        <begin position="124"/>
        <end position="142"/>
    </location>
</feature>
<accession>A0AAX1Q683</accession>
<reference evidence="2 3" key="1">
    <citation type="submission" date="2016-03" db="EMBL/GenBank/DDBJ databases">
        <title>Comparison of Bacillus endophyticus and B. anthracis characteristics using whole genome sequence analysis and microbiological techniques.</title>
        <authorList>
            <person name="Lekota K.E."/>
            <person name="Mafofo J."/>
            <person name="Rees J."/>
            <person name="Muchadeyi F.C."/>
            <person name="Madoroba E."/>
            <person name="Van Heerden H."/>
        </authorList>
    </citation>
    <scope>NUCLEOTIDE SEQUENCE [LARGE SCALE GENOMIC DNA]</scope>
    <source>
        <strain evidence="2 3">3631_10C</strain>
    </source>
</reference>
<dbReference type="Proteomes" id="UP000250174">
    <property type="component" value="Unassembled WGS sequence"/>
</dbReference>
<gene>
    <name evidence="2" type="ORF">A3864_18460</name>
</gene>
<comment type="caution">
    <text evidence="2">The sequence shown here is derived from an EMBL/GenBank/DDBJ whole genome shotgun (WGS) entry which is preliminary data.</text>
</comment>
<organism evidence="2 3">
    <name type="scientific">Priestia endophytica</name>
    <dbReference type="NCBI Taxonomy" id="135735"/>
    <lineage>
        <taxon>Bacteria</taxon>
        <taxon>Bacillati</taxon>
        <taxon>Bacillota</taxon>
        <taxon>Bacilli</taxon>
        <taxon>Bacillales</taxon>
        <taxon>Bacillaceae</taxon>
        <taxon>Priestia</taxon>
    </lineage>
</organism>
<keyword evidence="1" id="KW-0472">Membrane</keyword>
<keyword evidence="1" id="KW-1133">Transmembrane helix</keyword>
<evidence type="ECO:0000313" key="3">
    <source>
        <dbReference type="Proteomes" id="UP000250174"/>
    </source>
</evidence>
<dbReference type="RefSeq" id="WP_111924185.1">
    <property type="nucleotide sequence ID" value="NZ_LVYK01000047.1"/>
</dbReference>
<proteinExistence type="predicted"/>
<name>A0AAX1Q683_9BACI</name>